<dbReference type="RefSeq" id="WP_301662628.1">
    <property type="nucleotide sequence ID" value="NZ_VCYH01000001.1"/>
</dbReference>
<protein>
    <submittedName>
        <fullName evidence="1">Uncharacterized protein</fullName>
    </submittedName>
</protein>
<proteinExistence type="predicted"/>
<dbReference type="Proteomes" id="UP001168338">
    <property type="component" value="Unassembled WGS sequence"/>
</dbReference>
<comment type="caution">
    <text evidence="1">The sequence shown here is derived from an EMBL/GenBank/DDBJ whole genome shotgun (WGS) entry which is preliminary data.</text>
</comment>
<accession>A0ABT8M6P4</accession>
<keyword evidence="2" id="KW-1185">Reference proteome</keyword>
<evidence type="ECO:0000313" key="1">
    <source>
        <dbReference type="EMBL" id="MDN7023585.1"/>
    </source>
</evidence>
<evidence type="ECO:0000313" key="2">
    <source>
        <dbReference type="Proteomes" id="UP001168338"/>
    </source>
</evidence>
<organism evidence="1 2">
    <name type="scientific">Methanoculleus frigidifontis</name>
    <dbReference type="NCBI Taxonomy" id="2584085"/>
    <lineage>
        <taxon>Archaea</taxon>
        <taxon>Methanobacteriati</taxon>
        <taxon>Methanobacteriota</taxon>
        <taxon>Stenosarchaea group</taxon>
        <taxon>Methanomicrobia</taxon>
        <taxon>Methanomicrobiales</taxon>
        <taxon>Methanomicrobiaceae</taxon>
        <taxon>Methanoculleus</taxon>
    </lineage>
</organism>
<reference evidence="1" key="1">
    <citation type="submission" date="2019-05" db="EMBL/GenBank/DDBJ databases">
        <title>Methanoculleus sp. FWC-SCC1, a methanogenic archaeon isolated from deep marine cold seep.</title>
        <authorList>
            <person name="Chen Y.-W."/>
            <person name="Chen S.-C."/>
            <person name="Teng N.-H."/>
            <person name="Lai M.-C."/>
        </authorList>
    </citation>
    <scope>NUCLEOTIDE SEQUENCE</scope>
    <source>
        <strain evidence="1">FWC-SCC1</strain>
    </source>
</reference>
<dbReference type="EMBL" id="VCYH01000001">
    <property type="protein sequence ID" value="MDN7023585.1"/>
    <property type="molecule type" value="Genomic_DNA"/>
</dbReference>
<sequence>MNTEPGTISYGLGGVLHILVDAERYRIEPEDVKALLFSGRVVPITQDCSKAKREDYLICDVAIAGHAAINRSGKAVAVHTRVGSYIVPVVSLQRVARGEAASAPLFPIIPGETE</sequence>
<name>A0ABT8M6P4_9EURY</name>
<gene>
    <name evidence="1" type="ORF">FGU65_01505</name>
</gene>